<reference evidence="1 2" key="1">
    <citation type="journal article" date="2020" name="IScience">
        <title>Genome Sequencing of the Endangered Kingdonia uniflora (Circaeasteraceae, Ranunculales) Reveals Potential Mechanisms of Evolutionary Specialization.</title>
        <authorList>
            <person name="Sun Y."/>
            <person name="Deng T."/>
            <person name="Zhang A."/>
            <person name="Moore M.J."/>
            <person name="Landis J.B."/>
            <person name="Lin N."/>
            <person name="Zhang H."/>
            <person name="Zhang X."/>
            <person name="Huang J."/>
            <person name="Zhang X."/>
            <person name="Sun H."/>
            <person name="Wang H."/>
        </authorList>
    </citation>
    <scope>NUCLEOTIDE SEQUENCE [LARGE SCALE GENOMIC DNA]</scope>
    <source>
        <strain evidence="1">TB1705</strain>
        <tissue evidence="1">Leaf</tissue>
    </source>
</reference>
<organism evidence="1 2">
    <name type="scientific">Kingdonia uniflora</name>
    <dbReference type="NCBI Taxonomy" id="39325"/>
    <lineage>
        <taxon>Eukaryota</taxon>
        <taxon>Viridiplantae</taxon>
        <taxon>Streptophyta</taxon>
        <taxon>Embryophyta</taxon>
        <taxon>Tracheophyta</taxon>
        <taxon>Spermatophyta</taxon>
        <taxon>Magnoliopsida</taxon>
        <taxon>Ranunculales</taxon>
        <taxon>Circaeasteraceae</taxon>
        <taxon>Kingdonia</taxon>
    </lineage>
</organism>
<comment type="caution">
    <text evidence="1">The sequence shown here is derived from an EMBL/GenBank/DDBJ whole genome shotgun (WGS) entry which is preliminary data.</text>
</comment>
<dbReference type="Proteomes" id="UP000541444">
    <property type="component" value="Unassembled WGS sequence"/>
</dbReference>
<keyword evidence="2" id="KW-1185">Reference proteome</keyword>
<accession>A0A7J7MMF2</accession>
<name>A0A7J7MMF2_9MAGN</name>
<sequence>MKEIYLHIRERKTNYLSTVAPPNTVDTANEGISKPVPPAESAQAPLRAQAESAQAVNISQGSKFETESAQAVLGAQPLLLNVWPNFDENTSILGGILKVRGLQTTTTYALVIKAY</sequence>
<gene>
    <name evidence="1" type="ORF">GIB67_039293</name>
</gene>
<proteinExistence type="predicted"/>
<evidence type="ECO:0000313" key="2">
    <source>
        <dbReference type="Proteomes" id="UP000541444"/>
    </source>
</evidence>
<protein>
    <submittedName>
        <fullName evidence="1">Uncharacterized protein</fullName>
    </submittedName>
</protein>
<dbReference type="AlphaFoldDB" id="A0A7J7MMF2"/>
<evidence type="ECO:0000313" key="1">
    <source>
        <dbReference type="EMBL" id="KAF6155962.1"/>
    </source>
</evidence>
<dbReference type="EMBL" id="JACGCM010001398">
    <property type="protein sequence ID" value="KAF6155962.1"/>
    <property type="molecule type" value="Genomic_DNA"/>
</dbReference>